<accession>A0ABT4IDH9</accession>
<organism evidence="2 3">
    <name type="scientific">Actinomyces israelii</name>
    <dbReference type="NCBI Taxonomy" id="1659"/>
    <lineage>
        <taxon>Bacteria</taxon>
        <taxon>Bacillati</taxon>
        <taxon>Actinomycetota</taxon>
        <taxon>Actinomycetes</taxon>
        <taxon>Actinomycetales</taxon>
        <taxon>Actinomycetaceae</taxon>
        <taxon>Actinomyces</taxon>
    </lineage>
</organism>
<evidence type="ECO:0000256" key="1">
    <source>
        <dbReference type="SAM" id="MobiDB-lite"/>
    </source>
</evidence>
<evidence type="ECO:0000313" key="2">
    <source>
        <dbReference type="EMBL" id="MCZ0859230.1"/>
    </source>
</evidence>
<feature type="region of interest" description="Disordered" evidence="1">
    <location>
        <begin position="1"/>
        <end position="44"/>
    </location>
</feature>
<feature type="compositionally biased region" description="Basic and acidic residues" evidence="1">
    <location>
        <begin position="24"/>
        <end position="44"/>
    </location>
</feature>
<gene>
    <name evidence="2" type="ORF">OHJ16_14400</name>
</gene>
<comment type="caution">
    <text evidence="2">The sequence shown here is derived from an EMBL/GenBank/DDBJ whole genome shotgun (WGS) entry which is preliminary data.</text>
</comment>
<dbReference type="Proteomes" id="UP001072034">
    <property type="component" value="Unassembled WGS sequence"/>
</dbReference>
<keyword evidence="3" id="KW-1185">Reference proteome</keyword>
<dbReference type="RefSeq" id="WP_268918491.1">
    <property type="nucleotide sequence ID" value="NZ_JAPTMY010000043.1"/>
</dbReference>
<proteinExistence type="predicted"/>
<reference evidence="2" key="1">
    <citation type="submission" date="2022-10" db="EMBL/GenBank/DDBJ databases">
        <title>Genome sequence of Actinomyces israelii ATCC 10048.</title>
        <authorList>
            <person name="Watt R.M."/>
            <person name="Tong W.M."/>
        </authorList>
    </citation>
    <scope>NUCLEOTIDE SEQUENCE</scope>
    <source>
        <strain evidence="2">ATCC 10048</strain>
    </source>
</reference>
<evidence type="ECO:0000313" key="3">
    <source>
        <dbReference type="Proteomes" id="UP001072034"/>
    </source>
</evidence>
<protein>
    <submittedName>
        <fullName evidence="2">Uncharacterized protein</fullName>
    </submittedName>
</protein>
<sequence length="44" mass="4529">MVDATGLRDLPDVGPEPEGAVRGAPERELDGAIREGRGRVAADG</sequence>
<dbReference type="EMBL" id="JAPTMY010000043">
    <property type="protein sequence ID" value="MCZ0859230.1"/>
    <property type="molecule type" value="Genomic_DNA"/>
</dbReference>
<name>A0ABT4IDH9_9ACTO</name>